<protein>
    <submittedName>
        <fullName evidence="1">Uncharacterized protein</fullName>
    </submittedName>
</protein>
<organism evidence="1 2">
    <name type="scientific">Tanacetum coccineum</name>
    <dbReference type="NCBI Taxonomy" id="301880"/>
    <lineage>
        <taxon>Eukaryota</taxon>
        <taxon>Viridiplantae</taxon>
        <taxon>Streptophyta</taxon>
        <taxon>Embryophyta</taxon>
        <taxon>Tracheophyta</taxon>
        <taxon>Spermatophyta</taxon>
        <taxon>Magnoliopsida</taxon>
        <taxon>eudicotyledons</taxon>
        <taxon>Gunneridae</taxon>
        <taxon>Pentapetalae</taxon>
        <taxon>asterids</taxon>
        <taxon>campanulids</taxon>
        <taxon>Asterales</taxon>
        <taxon>Asteraceae</taxon>
        <taxon>Asteroideae</taxon>
        <taxon>Anthemideae</taxon>
        <taxon>Anthemidinae</taxon>
        <taxon>Tanacetum</taxon>
    </lineage>
</organism>
<reference evidence="1" key="2">
    <citation type="submission" date="2022-01" db="EMBL/GenBank/DDBJ databases">
        <authorList>
            <person name="Yamashiro T."/>
            <person name="Shiraishi A."/>
            <person name="Satake H."/>
            <person name="Nakayama K."/>
        </authorList>
    </citation>
    <scope>NUCLEOTIDE SEQUENCE</scope>
</reference>
<dbReference type="Proteomes" id="UP001151760">
    <property type="component" value="Unassembled WGS sequence"/>
</dbReference>
<accession>A0ABQ4ZY91</accession>
<dbReference type="EMBL" id="BQNB010011796">
    <property type="protein sequence ID" value="GJS95265.1"/>
    <property type="molecule type" value="Genomic_DNA"/>
</dbReference>
<sequence length="87" mass="9883">MEWQRGEIAHCYDNGSINDESNTYPKVSLLGLCLETVARLSTWFHIGRVDKTTIRDMALAVALSPIENKVFVARNAEFFLSSKLFVF</sequence>
<keyword evidence="2" id="KW-1185">Reference proteome</keyword>
<evidence type="ECO:0000313" key="2">
    <source>
        <dbReference type="Proteomes" id="UP001151760"/>
    </source>
</evidence>
<comment type="caution">
    <text evidence="1">The sequence shown here is derived from an EMBL/GenBank/DDBJ whole genome shotgun (WGS) entry which is preliminary data.</text>
</comment>
<evidence type="ECO:0000313" key="1">
    <source>
        <dbReference type="EMBL" id="GJS95265.1"/>
    </source>
</evidence>
<reference evidence="1" key="1">
    <citation type="journal article" date="2022" name="Int. J. Mol. Sci.">
        <title>Draft Genome of Tanacetum Coccineum: Genomic Comparison of Closely Related Tanacetum-Family Plants.</title>
        <authorList>
            <person name="Yamashiro T."/>
            <person name="Shiraishi A."/>
            <person name="Nakayama K."/>
            <person name="Satake H."/>
        </authorList>
    </citation>
    <scope>NUCLEOTIDE SEQUENCE</scope>
</reference>
<proteinExistence type="predicted"/>
<gene>
    <name evidence="1" type="ORF">Tco_0802233</name>
</gene>
<name>A0ABQ4ZY91_9ASTR</name>